<keyword evidence="9" id="KW-0862">Zinc</keyword>
<evidence type="ECO:0000256" key="7">
    <source>
        <dbReference type="ARBA" id="ARBA00022771"/>
    </source>
</evidence>
<evidence type="ECO:0000256" key="4">
    <source>
        <dbReference type="ARBA" id="ARBA00022679"/>
    </source>
</evidence>
<proteinExistence type="predicted"/>
<dbReference type="Proteomes" id="UP001501231">
    <property type="component" value="Unassembled WGS sequence"/>
</dbReference>
<evidence type="ECO:0000256" key="12">
    <source>
        <dbReference type="SAM" id="Phobius"/>
    </source>
</evidence>
<keyword evidence="6" id="KW-0479">Metal-binding</keyword>
<evidence type="ECO:0000256" key="8">
    <source>
        <dbReference type="ARBA" id="ARBA00022786"/>
    </source>
</evidence>
<evidence type="ECO:0000259" key="13">
    <source>
        <dbReference type="Pfam" id="PF12483"/>
    </source>
</evidence>
<evidence type="ECO:0000256" key="5">
    <source>
        <dbReference type="ARBA" id="ARBA00022692"/>
    </source>
</evidence>
<organism evidence="14 15">
    <name type="scientific">Actinomadura vinacea</name>
    <dbReference type="NCBI Taxonomy" id="115336"/>
    <lineage>
        <taxon>Bacteria</taxon>
        <taxon>Bacillati</taxon>
        <taxon>Actinomycetota</taxon>
        <taxon>Actinomycetes</taxon>
        <taxon>Streptosporangiales</taxon>
        <taxon>Thermomonosporaceae</taxon>
        <taxon>Actinomadura</taxon>
    </lineage>
</organism>
<keyword evidence="15" id="KW-1185">Reference proteome</keyword>
<reference evidence="14 15" key="1">
    <citation type="journal article" date="2019" name="Int. J. Syst. Evol. Microbiol.">
        <title>The Global Catalogue of Microorganisms (GCM) 10K type strain sequencing project: providing services to taxonomists for standard genome sequencing and annotation.</title>
        <authorList>
            <consortium name="The Broad Institute Genomics Platform"/>
            <consortium name="The Broad Institute Genome Sequencing Center for Infectious Disease"/>
            <person name="Wu L."/>
            <person name="Ma J."/>
        </authorList>
    </citation>
    <scope>NUCLEOTIDE SEQUENCE [LARGE SCALE GENOMIC DNA]</scope>
    <source>
        <strain evidence="14 15">JCM 3325</strain>
    </source>
</reference>
<evidence type="ECO:0000256" key="11">
    <source>
        <dbReference type="ARBA" id="ARBA00023136"/>
    </source>
</evidence>
<keyword evidence="5 12" id="KW-0812">Transmembrane</keyword>
<comment type="subcellular location">
    <subcellularLocation>
        <location evidence="2">Membrane</location>
        <topology evidence="2">Multi-pass membrane protein</topology>
    </subcellularLocation>
</comment>
<evidence type="ECO:0000256" key="2">
    <source>
        <dbReference type="ARBA" id="ARBA00004141"/>
    </source>
</evidence>
<feature type="transmembrane region" description="Helical" evidence="12">
    <location>
        <begin position="233"/>
        <end position="253"/>
    </location>
</feature>
<evidence type="ECO:0000256" key="6">
    <source>
        <dbReference type="ARBA" id="ARBA00022723"/>
    </source>
</evidence>
<dbReference type="InterPro" id="IPR022170">
    <property type="entry name" value="MUL1-like"/>
</dbReference>
<keyword evidence="7" id="KW-0863">Zinc-finger</keyword>
<comment type="caution">
    <text evidence="14">The sequence shown here is derived from an EMBL/GenBank/DDBJ whole genome shotgun (WGS) entry which is preliminary data.</text>
</comment>
<evidence type="ECO:0000256" key="1">
    <source>
        <dbReference type="ARBA" id="ARBA00000900"/>
    </source>
</evidence>
<keyword evidence="10 12" id="KW-1133">Transmembrane helix</keyword>
<evidence type="ECO:0000313" key="15">
    <source>
        <dbReference type="Proteomes" id="UP001501231"/>
    </source>
</evidence>
<sequence>MSGALAAGEGLDLTSPLMLVAIALLVDGALVTWGVLRSRRRIRAIGDPSVLSCGAGADHVGREVWIRGSAAPGAAGPVKSRLSGSECVWFTSRTVEYGPSFWGPPSPKASGRPDWQRSSAPFVLRDSSGEVAVSPDGLTLGSSPASQLDEIRADRLVKTVDEFDKNRRFRKRGVGGWRREEWILPKGADVYIRGILRMSEGGLVLEKPPSGNFLLTLVAPIDEVRSEKALVRILILLVSPLCLALTYCLGLVVQLV</sequence>
<evidence type="ECO:0000256" key="9">
    <source>
        <dbReference type="ARBA" id="ARBA00022833"/>
    </source>
</evidence>
<dbReference type="EMBL" id="BAAARW010000016">
    <property type="protein sequence ID" value="GAA2427015.1"/>
    <property type="molecule type" value="Genomic_DNA"/>
</dbReference>
<keyword evidence="8" id="KW-0833">Ubl conjugation pathway</keyword>
<comment type="catalytic activity">
    <reaction evidence="1">
        <text>S-ubiquitinyl-[E2 ubiquitin-conjugating enzyme]-L-cysteine + [acceptor protein]-L-lysine = [E2 ubiquitin-conjugating enzyme]-L-cysteine + N(6)-ubiquitinyl-[acceptor protein]-L-lysine.</text>
        <dbReference type="EC" id="2.3.2.27"/>
    </reaction>
</comment>
<feature type="transmembrane region" description="Helical" evidence="12">
    <location>
        <begin position="17"/>
        <end position="36"/>
    </location>
</feature>
<evidence type="ECO:0000256" key="10">
    <source>
        <dbReference type="ARBA" id="ARBA00022989"/>
    </source>
</evidence>
<dbReference type="RefSeq" id="WP_344591297.1">
    <property type="nucleotide sequence ID" value="NZ_BAAARW010000016.1"/>
</dbReference>
<dbReference type="EC" id="2.3.2.27" evidence="3"/>
<name>A0ABN3JCC1_9ACTN</name>
<keyword evidence="4" id="KW-0808">Transferase</keyword>
<dbReference type="Pfam" id="PF12483">
    <property type="entry name" value="GIDE"/>
    <property type="match status" value="1"/>
</dbReference>
<protein>
    <recommendedName>
        <fullName evidence="3">RING-type E3 ubiquitin transferase</fullName>
        <ecNumber evidence="3">2.3.2.27</ecNumber>
    </recommendedName>
</protein>
<accession>A0ABN3JCC1</accession>
<feature type="domain" description="E3 Ubiquitin ligase MUL1-like" evidence="13">
    <location>
        <begin position="117"/>
        <end position="217"/>
    </location>
</feature>
<keyword evidence="11 12" id="KW-0472">Membrane</keyword>
<gene>
    <name evidence="14" type="ORF">GCM10010191_44670</name>
</gene>
<evidence type="ECO:0000313" key="14">
    <source>
        <dbReference type="EMBL" id="GAA2427015.1"/>
    </source>
</evidence>
<evidence type="ECO:0000256" key="3">
    <source>
        <dbReference type="ARBA" id="ARBA00012483"/>
    </source>
</evidence>